<dbReference type="EMBL" id="QVFV01000002">
    <property type="protein sequence ID" value="RZM79867.1"/>
    <property type="molecule type" value="Genomic_DNA"/>
</dbReference>
<feature type="transmembrane region" description="Helical" evidence="5">
    <location>
        <begin position="79"/>
        <end position="100"/>
    </location>
</feature>
<feature type="transmembrane region" description="Helical" evidence="5">
    <location>
        <begin position="160"/>
        <end position="182"/>
    </location>
</feature>
<dbReference type="InterPro" id="IPR013525">
    <property type="entry name" value="ABC2_TM"/>
</dbReference>
<dbReference type="GO" id="GO:0140359">
    <property type="term" value="F:ABC-type transporter activity"/>
    <property type="evidence" value="ECO:0007669"/>
    <property type="project" value="InterPro"/>
</dbReference>
<keyword evidence="4 5" id="KW-0472">Membrane</keyword>
<dbReference type="AlphaFoldDB" id="A0A4Q7EAE0"/>
<evidence type="ECO:0000313" key="8">
    <source>
        <dbReference type="Proteomes" id="UP000292459"/>
    </source>
</evidence>
<evidence type="ECO:0000256" key="1">
    <source>
        <dbReference type="ARBA" id="ARBA00004141"/>
    </source>
</evidence>
<keyword evidence="8" id="KW-1185">Reference proteome</keyword>
<feature type="domain" description="ABC-2 type transporter transmembrane" evidence="6">
    <location>
        <begin position="76"/>
        <end position="255"/>
    </location>
</feature>
<dbReference type="Proteomes" id="UP000292459">
    <property type="component" value="Unassembled WGS sequence"/>
</dbReference>
<organism evidence="7 8">
    <name type="scientific">Leptolyngbya iicbica LK</name>
    <dbReference type="NCBI Taxonomy" id="2294035"/>
    <lineage>
        <taxon>Bacteria</taxon>
        <taxon>Bacillati</taxon>
        <taxon>Cyanobacteriota</taxon>
        <taxon>Cyanophyceae</taxon>
        <taxon>Leptolyngbyales</taxon>
        <taxon>Leptolyngbyaceae</taxon>
        <taxon>Leptolyngbya group</taxon>
        <taxon>Leptolyngbya</taxon>
        <taxon>Leptolyngbya iicbica</taxon>
    </lineage>
</organism>
<evidence type="ECO:0000313" key="7">
    <source>
        <dbReference type="EMBL" id="RZM79867.1"/>
    </source>
</evidence>
<accession>A0A4Q7EAE0</accession>
<feature type="transmembrane region" description="Helical" evidence="5">
    <location>
        <begin position="233"/>
        <end position="258"/>
    </location>
</feature>
<dbReference type="GO" id="GO:0005886">
    <property type="term" value="C:plasma membrane"/>
    <property type="evidence" value="ECO:0007669"/>
    <property type="project" value="UniProtKB-SubCell"/>
</dbReference>
<evidence type="ECO:0000259" key="6">
    <source>
        <dbReference type="Pfam" id="PF12698"/>
    </source>
</evidence>
<comment type="caution">
    <text evidence="7">The sequence shown here is derived from an EMBL/GenBank/DDBJ whole genome shotgun (WGS) entry which is preliminary data.</text>
</comment>
<feature type="transmembrane region" description="Helical" evidence="5">
    <location>
        <begin position="189"/>
        <end position="213"/>
    </location>
</feature>
<feature type="transmembrane region" description="Helical" evidence="5">
    <location>
        <begin position="121"/>
        <end position="148"/>
    </location>
</feature>
<comment type="subcellular location">
    <subcellularLocation>
        <location evidence="1">Membrane</location>
        <topology evidence="1">Multi-pass membrane protein</topology>
    </subcellularLocation>
</comment>
<keyword evidence="2 5" id="KW-0812">Transmembrane</keyword>
<evidence type="ECO:0000256" key="4">
    <source>
        <dbReference type="ARBA" id="ARBA00023136"/>
    </source>
</evidence>
<dbReference type="OrthoDB" id="9794512at2"/>
<dbReference type="Pfam" id="PF12698">
    <property type="entry name" value="ABC2_membrane_3"/>
    <property type="match status" value="1"/>
</dbReference>
<protein>
    <submittedName>
        <fullName evidence="7">ABC transporter permease</fullName>
    </submittedName>
</protein>
<keyword evidence="3 5" id="KW-1133">Transmembrane helix</keyword>
<sequence>MRTVLGNVLAIYRRELQSYLASPLAYVIAAIFWLLGGFFLVVILFSPEGLLAQVARRDQVLQMGMTLPPLDVAYEFLQGYFGVLGSLSMFVLPILSMGLYTEERKQGTLELLATSPVMNWVVALGKLLAVVTFYVGMVLPLMLVVAIALGTAEPAVSPNLLLVGNLGLILLAASVLSLGMFLSSLTSSTVVAAILTFALVIFLWIVDALARAVPGWLGDALNHLSMLQHFTSFTQGILDTSSVVLFVSYGLLGLFLTAQSIEALRFQRN</sequence>
<gene>
    <name evidence="7" type="ORF">DYY88_11715</name>
</gene>
<evidence type="ECO:0000256" key="2">
    <source>
        <dbReference type="ARBA" id="ARBA00022692"/>
    </source>
</evidence>
<reference evidence="7 8" key="1">
    <citation type="submission" date="2018-11" db="EMBL/GenBank/DDBJ databases">
        <title>Whole genome sequencing of an environmental sample.</title>
        <authorList>
            <person name="Sarangi A.N."/>
            <person name="Singh D."/>
            <person name="Tripathy S."/>
        </authorList>
    </citation>
    <scope>NUCLEOTIDE SEQUENCE [LARGE SCALE GENOMIC DNA]</scope>
    <source>
        <strain evidence="7 8">Lakshadweep</strain>
    </source>
</reference>
<proteinExistence type="predicted"/>
<feature type="transmembrane region" description="Helical" evidence="5">
    <location>
        <begin position="20"/>
        <end position="45"/>
    </location>
</feature>
<evidence type="ECO:0000256" key="3">
    <source>
        <dbReference type="ARBA" id="ARBA00022989"/>
    </source>
</evidence>
<dbReference type="PANTHER" id="PTHR43471">
    <property type="entry name" value="ABC TRANSPORTER PERMEASE"/>
    <property type="match status" value="1"/>
</dbReference>
<evidence type="ECO:0000256" key="5">
    <source>
        <dbReference type="SAM" id="Phobius"/>
    </source>
</evidence>
<name>A0A4Q7EAE0_9CYAN</name>